<keyword evidence="2" id="KW-1185">Reference proteome</keyword>
<reference evidence="1" key="1">
    <citation type="submission" date="2021-10" db="EMBL/GenBank/DDBJ databases">
        <title>Tropical sea cucumber genome reveals ecological adaptation and Cuvierian tubules defense mechanism.</title>
        <authorList>
            <person name="Chen T."/>
        </authorList>
    </citation>
    <scope>NUCLEOTIDE SEQUENCE</scope>
    <source>
        <strain evidence="1">Nanhai2018</strain>
        <tissue evidence="1">Muscle</tissue>
    </source>
</reference>
<dbReference type="AlphaFoldDB" id="A0A9Q0YKF3"/>
<dbReference type="EMBL" id="JAIZAY010000022">
    <property type="protein sequence ID" value="KAJ8020356.1"/>
    <property type="molecule type" value="Genomic_DNA"/>
</dbReference>
<evidence type="ECO:0000313" key="1">
    <source>
        <dbReference type="EMBL" id="KAJ8020356.1"/>
    </source>
</evidence>
<proteinExistence type="predicted"/>
<sequence length="82" mass="9013">MRYGKRKNPIIFGGGQRSSGVTGGQTLKTSFSNLVHRCPILRGRTLLFLVEVKGHLGSPGVKNLKTLLTQYLEVGSLDEFHT</sequence>
<comment type="caution">
    <text evidence="1">The sequence shown here is derived from an EMBL/GenBank/DDBJ whole genome shotgun (WGS) entry which is preliminary data.</text>
</comment>
<protein>
    <submittedName>
        <fullName evidence="1">Uncharacterized protein</fullName>
    </submittedName>
</protein>
<name>A0A9Q0YKF3_HOLLE</name>
<gene>
    <name evidence="1" type="ORF">HOLleu_39927</name>
</gene>
<dbReference type="Proteomes" id="UP001152320">
    <property type="component" value="Chromosome 22"/>
</dbReference>
<accession>A0A9Q0YKF3</accession>
<evidence type="ECO:0000313" key="2">
    <source>
        <dbReference type="Proteomes" id="UP001152320"/>
    </source>
</evidence>
<organism evidence="1 2">
    <name type="scientific">Holothuria leucospilota</name>
    <name type="common">Black long sea cucumber</name>
    <name type="synonym">Mertensiothuria leucospilota</name>
    <dbReference type="NCBI Taxonomy" id="206669"/>
    <lineage>
        <taxon>Eukaryota</taxon>
        <taxon>Metazoa</taxon>
        <taxon>Echinodermata</taxon>
        <taxon>Eleutherozoa</taxon>
        <taxon>Echinozoa</taxon>
        <taxon>Holothuroidea</taxon>
        <taxon>Aspidochirotacea</taxon>
        <taxon>Aspidochirotida</taxon>
        <taxon>Holothuriidae</taxon>
        <taxon>Holothuria</taxon>
    </lineage>
</organism>